<dbReference type="PANTHER" id="PTHR10942:SF0">
    <property type="entry name" value="LEISHMANOLYSIN-LIKE PEPTIDASE"/>
    <property type="match status" value="1"/>
</dbReference>
<evidence type="ECO:0000256" key="2">
    <source>
        <dbReference type="ARBA" id="ARBA00022670"/>
    </source>
</evidence>
<proteinExistence type="inferred from homology"/>
<dbReference type="SUPFAM" id="SSF55486">
    <property type="entry name" value="Metalloproteases ('zincins'), catalytic domain"/>
    <property type="match status" value="1"/>
</dbReference>
<comment type="caution">
    <text evidence="9">The sequence shown here is derived from an EMBL/GenBank/DDBJ whole genome shotgun (WGS) entry which is preliminary data.</text>
</comment>
<organism evidence="9 10">
    <name type="scientific">Crotalaria pallida</name>
    <name type="common">Smooth rattlebox</name>
    <name type="synonym">Crotalaria striata</name>
    <dbReference type="NCBI Taxonomy" id="3830"/>
    <lineage>
        <taxon>Eukaryota</taxon>
        <taxon>Viridiplantae</taxon>
        <taxon>Streptophyta</taxon>
        <taxon>Embryophyta</taxon>
        <taxon>Tracheophyta</taxon>
        <taxon>Spermatophyta</taxon>
        <taxon>Magnoliopsida</taxon>
        <taxon>eudicotyledons</taxon>
        <taxon>Gunneridae</taxon>
        <taxon>Pentapetalae</taxon>
        <taxon>rosids</taxon>
        <taxon>fabids</taxon>
        <taxon>Fabales</taxon>
        <taxon>Fabaceae</taxon>
        <taxon>Papilionoideae</taxon>
        <taxon>50 kb inversion clade</taxon>
        <taxon>genistoids sensu lato</taxon>
        <taxon>core genistoids</taxon>
        <taxon>Crotalarieae</taxon>
        <taxon>Crotalaria</taxon>
    </lineage>
</organism>
<evidence type="ECO:0000256" key="7">
    <source>
        <dbReference type="PIRSR" id="PIRSR601577-1"/>
    </source>
</evidence>
<dbReference type="Proteomes" id="UP001372338">
    <property type="component" value="Unassembled WGS sequence"/>
</dbReference>
<reference evidence="9 10" key="1">
    <citation type="submission" date="2024-01" db="EMBL/GenBank/DDBJ databases">
        <title>The genomes of 5 underutilized Papilionoideae crops provide insights into root nodulation and disease resistanc.</title>
        <authorList>
            <person name="Yuan L."/>
        </authorList>
    </citation>
    <scope>NUCLEOTIDE SEQUENCE [LARGE SCALE GENOMIC DNA]</scope>
    <source>
        <strain evidence="9">ZHUSHIDOU_FW_LH</strain>
        <tissue evidence="9">Leaf</tissue>
    </source>
</reference>
<evidence type="ECO:0000256" key="5">
    <source>
        <dbReference type="ARBA" id="ARBA00022833"/>
    </source>
</evidence>
<evidence type="ECO:0000256" key="1">
    <source>
        <dbReference type="ARBA" id="ARBA00005860"/>
    </source>
</evidence>
<dbReference type="GO" id="GO:0007155">
    <property type="term" value="P:cell adhesion"/>
    <property type="evidence" value="ECO:0007669"/>
    <property type="project" value="InterPro"/>
</dbReference>
<keyword evidence="4" id="KW-0378">Hydrolase</keyword>
<keyword evidence="6 8" id="KW-0482">Metalloprotease</keyword>
<sequence length="103" mass="11563">MITGRIALQSKGRRWEKRASNDTHMLGVPDADLVLLVTTRPTTGHTLAWAVACERDQWGGAIAAEAETLLSATLIHEVMHVLGFDPHAFAHFRDERKRRHNQV</sequence>
<evidence type="ECO:0000313" key="10">
    <source>
        <dbReference type="Proteomes" id="UP001372338"/>
    </source>
</evidence>
<accession>A0AAN9FHL9</accession>
<dbReference type="PANTHER" id="PTHR10942">
    <property type="entry name" value="LEISHMANOLYSIN-LIKE PEPTIDASE"/>
    <property type="match status" value="1"/>
</dbReference>
<feature type="active site" evidence="7">
    <location>
        <position position="77"/>
    </location>
</feature>
<gene>
    <name evidence="9" type="ORF">RIF29_14718</name>
</gene>
<dbReference type="GO" id="GO:0046872">
    <property type="term" value="F:metal ion binding"/>
    <property type="evidence" value="ECO:0007669"/>
    <property type="project" value="UniProtKB-KW"/>
</dbReference>
<dbReference type="GO" id="GO:0006508">
    <property type="term" value="P:proteolysis"/>
    <property type="evidence" value="ECO:0007669"/>
    <property type="project" value="UniProtKB-KW"/>
</dbReference>
<evidence type="ECO:0000256" key="8">
    <source>
        <dbReference type="PIRSR" id="PIRSR601577-2"/>
    </source>
</evidence>
<dbReference type="AlphaFoldDB" id="A0AAN9FHL9"/>
<dbReference type="InterPro" id="IPR001577">
    <property type="entry name" value="Peptidase_M8"/>
</dbReference>
<evidence type="ECO:0000256" key="3">
    <source>
        <dbReference type="ARBA" id="ARBA00022723"/>
    </source>
</evidence>
<dbReference type="EMBL" id="JAYWIO010000003">
    <property type="protein sequence ID" value="KAK7273660.1"/>
    <property type="molecule type" value="Genomic_DNA"/>
</dbReference>
<keyword evidence="5 8" id="KW-0862">Zinc</keyword>
<evidence type="ECO:0000313" key="9">
    <source>
        <dbReference type="EMBL" id="KAK7273660.1"/>
    </source>
</evidence>
<dbReference type="GO" id="GO:0004222">
    <property type="term" value="F:metalloendopeptidase activity"/>
    <property type="evidence" value="ECO:0007669"/>
    <property type="project" value="InterPro"/>
</dbReference>
<comment type="cofactor">
    <cofactor evidence="8">
        <name>Zn(2+)</name>
        <dbReference type="ChEBI" id="CHEBI:29105"/>
    </cofactor>
    <text evidence="8">Binds 1 zinc ion per subunit.</text>
</comment>
<keyword evidence="10" id="KW-1185">Reference proteome</keyword>
<comment type="similarity">
    <text evidence="1">Belongs to the peptidase M8 family.</text>
</comment>
<dbReference type="Pfam" id="PF01457">
    <property type="entry name" value="Peptidase_M8"/>
    <property type="match status" value="1"/>
</dbReference>
<dbReference type="GO" id="GO:0016020">
    <property type="term" value="C:membrane"/>
    <property type="evidence" value="ECO:0007669"/>
    <property type="project" value="InterPro"/>
</dbReference>
<evidence type="ECO:0000256" key="6">
    <source>
        <dbReference type="ARBA" id="ARBA00023049"/>
    </source>
</evidence>
<feature type="binding site" evidence="8">
    <location>
        <position position="76"/>
    </location>
    <ligand>
        <name>Zn(2+)</name>
        <dbReference type="ChEBI" id="CHEBI:29105"/>
        <note>catalytic</note>
    </ligand>
</feature>
<dbReference type="GO" id="GO:0005737">
    <property type="term" value="C:cytoplasm"/>
    <property type="evidence" value="ECO:0007669"/>
    <property type="project" value="TreeGrafter"/>
</dbReference>
<protein>
    <submittedName>
        <fullName evidence="9">Uncharacterized protein</fullName>
    </submittedName>
</protein>
<dbReference type="Gene3D" id="3.10.170.20">
    <property type="match status" value="1"/>
</dbReference>
<keyword evidence="2" id="KW-0645">Protease</keyword>
<keyword evidence="3 8" id="KW-0479">Metal-binding</keyword>
<name>A0AAN9FHL9_CROPI</name>
<feature type="binding site" evidence="8">
    <location>
        <position position="80"/>
    </location>
    <ligand>
        <name>Zn(2+)</name>
        <dbReference type="ChEBI" id="CHEBI:29105"/>
        <note>catalytic</note>
    </ligand>
</feature>
<evidence type="ECO:0000256" key="4">
    <source>
        <dbReference type="ARBA" id="ARBA00022801"/>
    </source>
</evidence>